<dbReference type="Gene3D" id="3.30.710.10">
    <property type="entry name" value="Potassium Channel Kv1.1, Chain A"/>
    <property type="match status" value="1"/>
</dbReference>
<evidence type="ECO:0000313" key="4">
    <source>
        <dbReference type="Proteomes" id="UP001146793"/>
    </source>
</evidence>
<feature type="coiled-coil region" evidence="2">
    <location>
        <begin position="303"/>
        <end position="330"/>
    </location>
</feature>
<dbReference type="Gene3D" id="1.25.40.20">
    <property type="entry name" value="Ankyrin repeat-containing domain"/>
    <property type="match status" value="1"/>
</dbReference>
<accession>A0AAV8AAN0</accession>
<dbReference type="InterPro" id="IPR036770">
    <property type="entry name" value="Ankyrin_rpt-contain_sf"/>
</dbReference>
<keyword evidence="2" id="KW-0175">Coiled coil</keyword>
<dbReference type="SUPFAM" id="SSF48403">
    <property type="entry name" value="Ankyrin repeat"/>
    <property type="match status" value="1"/>
</dbReference>
<gene>
    <name evidence="3" type="ORF">M0812_05021</name>
</gene>
<feature type="repeat" description="ANK" evidence="1">
    <location>
        <begin position="68"/>
        <end position="100"/>
    </location>
</feature>
<dbReference type="Pfam" id="PF12796">
    <property type="entry name" value="Ank_2"/>
    <property type="match status" value="1"/>
</dbReference>
<dbReference type="InterPro" id="IPR002110">
    <property type="entry name" value="Ankyrin_rpt"/>
</dbReference>
<comment type="caution">
    <text evidence="3">The sequence shown here is derived from an EMBL/GenBank/DDBJ whole genome shotgun (WGS) entry which is preliminary data.</text>
</comment>
<organism evidence="3 4">
    <name type="scientific">Anaeramoeba flamelloides</name>
    <dbReference type="NCBI Taxonomy" id="1746091"/>
    <lineage>
        <taxon>Eukaryota</taxon>
        <taxon>Metamonada</taxon>
        <taxon>Anaeramoebidae</taxon>
        <taxon>Anaeramoeba</taxon>
    </lineage>
</organism>
<keyword evidence="1" id="KW-0040">ANK repeat</keyword>
<reference evidence="3" key="1">
    <citation type="submission" date="2022-08" db="EMBL/GenBank/DDBJ databases">
        <title>Novel sulphate-reducing endosymbionts in the free-living metamonad Anaeramoeba.</title>
        <authorList>
            <person name="Jerlstrom-Hultqvist J."/>
            <person name="Cepicka I."/>
            <person name="Gallot-Lavallee L."/>
            <person name="Salas-Leiva D."/>
            <person name="Curtis B.A."/>
            <person name="Zahonova K."/>
            <person name="Pipaliya S."/>
            <person name="Dacks J."/>
            <person name="Roger A.J."/>
        </authorList>
    </citation>
    <scope>NUCLEOTIDE SEQUENCE</scope>
    <source>
        <strain evidence="3">Busselton2</strain>
    </source>
</reference>
<dbReference type="InterPro" id="IPR011333">
    <property type="entry name" value="SKP1/BTB/POZ_sf"/>
</dbReference>
<proteinExistence type="predicted"/>
<protein>
    <submittedName>
        <fullName evidence="3">Btb/poz domain-containing protein</fullName>
    </submittedName>
</protein>
<dbReference type="EMBL" id="JANTQA010000010">
    <property type="protein sequence ID" value="KAJ3451351.1"/>
    <property type="molecule type" value="Genomic_DNA"/>
</dbReference>
<dbReference type="Proteomes" id="UP001146793">
    <property type="component" value="Unassembled WGS sequence"/>
</dbReference>
<evidence type="ECO:0000256" key="2">
    <source>
        <dbReference type="SAM" id="Coils"/>
    </source>
</evidence>
<sequence>MTNLHGLQKVIESNSLDELNKLLLQDDSKEDLLPNNIPIILYSIKLGHFQLVLPLLKHEFPTDTCDLIGNFALYEASRKGQIEVVDLLLKYGANANQLCTSTNLFPLDVATNLEIQLLILTKSKGIISEMYNLLNPNPTEIFLETKKTIKNDPNKEKNKKENEIQNKIKLKPKFYVYGITFHHSILQMRFSKSKISTIEKILNGIKEKKIIASFAIWAYTGISIRGYSDKIEKVLLELYNKTLEKWSGPFPNLKDDLLDLYYDRNLKSQKMENSLIKIAVRSLDSKTKLGSFYVHYWLLYARCSQFQNQLNILEKNNNKIKKTILNLNSMNSIKAIIQFLYTDNFLNVTMDKVIAQETILIATNWKIFNLEKITQLLSKYLIEPKNKQKIASANLIIDGLCLLTEDYEKKIAEKELELFK</sequence>
<dbReference type="PROSITE" id="PS50297">
    <property type="entry name" value="ANK_REP_REGION"/>
    <property type="match status" value="1"/>
</dbReference>
<name>A0AAV8AAN0_9EUKA</name>
<evidence type="ECO:0000256" key="1">
    <source>
        <dbReference type="PROSITE-ProRule" id="PRU00023"/>
    </source>
</evidence>
<evidence type="ECO:0000313" key="3">
    <source>
        <dbReference type="EMBL" id="KAJ3451351.1"/>
    </source>
</evidence>
<dbReference type="AlphaFoldDB" id="A0AAV8AAN0"/>
<dbReference type="PROSITE" id="PS50088">
    <property type="entry name" value="ANK_REPEAT"/>
    <property type="match status" value="1"/>
</dbReference>